<comment type="caution">
    <text evidence="5">The sequence shown here is derived from an EMBL/GenBank/DDBJ whole genome shotgun (WGS) entry which is preliminary data.</text>
</comment>
<dbReference type="Pfam" id="PF07726">
    <property type="entry name" value="AAA_3"/>
    <property type="match status" value="1"/>
</dbReference>
<evidence type="ECO:0000259" key="4">
    <source>
        <dbReference type="SMART" id="SM00382"/>
    </source>
</evidence>
<evidence type="ECO:0000313" key="6">
    <source>
        <dbReference type="Proteomes" id="UP000070427"/>
    </source>
</evidence>
<protein>
    <submittedName>
        <fullName evidence="5">ATPase RavA</fullName>
        <ecNumber evidence="5">3.6.3.-</ecNumber>
    </submittedName>
</protein>
<keyword evidence="5" id="KW-0378">Hydrolase</keyword>
<dbReference type="FunFam" id="3.40.50.300:FF:000640">
    <property type="entry name" value="MoxR family ATPase"/>
    <property type="match status" value="1"/>
</dbReference>
<dbReference type="SUPFAM" id="SSF52540">
    <property type="entry name" value="P-loop containing nucleoside triphosphate hydrolases"/>
    <property type="match status" value="1"/>
</dbReference>
<evidence type="ECO:0000256" key="3">
    <source>
        <dbReference type="ARBA" id="ARBA00061607"/>
    </source>
</evidence>
<evidence type="ECO:0000256" key="1">
    <source>
        <dbReference type="ARBA" id="ARBA00022741"/>
    </source>
</evidence>
<dbReference type="InterPro" id="IPR027417">
    <property type="entry name" value="P-loop_NTPase"/>
</dbReference>
<dbReference type="Gene3D" id="3.40.50.300">
    <property type="entry name" value="P-loop containing nucleotide triphosphate hydrolases"/>
    <property type="match status" value="1"/>
</dbReference>
<evidence type="ECO:0000313" key="5">
    <source>
        <dbReference type="EMBL" id="KXG76640.1"/>
    </source>
</evidence>
<name>A0A140L7W5_9FIRM</name>
<keyword evidence="1" id="KW-0547">Nucleotide-binding</keyword>
<dbReference type="PANTHER" id="PTHR42759:SF5">
    <property type="entry name" value="METHANOL DEHYDROGENASE REGULATOR"/>
    <property type="match status" value="1"/>
</dbReference>
<proteinExistence type="inferred from homology"/>
<dbReference type="STRING" id="520764.AN618_15330"/>
<sequence length="317" mass="35554">MRKVDAIEFSRRIFTVVDNIGKVVVGKTQVIELLLTALLAGGHVLLEDVPGVGKTLMAKALARSLNLEFRRIQFTPDLLPADVLGVNIYSQKTGEFVFNPGPIMTNILLADEINRATPRTQSSLLEAMEERQFTVDGVTRRLKEPFLVLATQNPVEMEGTFPLPEAQLDRFLMRLRLGYPELEEERSILHRFGAGNPLEEIKPVLNAEDILAMREQAKGVNVDESVEYYMLTVIRETRNHPAVKLGASPRASLLLYKCAKAFAAIKGRDYVIPDDIKHLAVPVLSHRLLLSYESLLRDYKPEDVITDILEKTAVPVE</sequence>
<dbReference type="Gene3D" id="1.10.8.80">
    <property type="entry name" value="Magnesium chelatase subunit I, C-Terminal domain"/>
    <property type="match status" value="1"/>
</dbReference>
<accession>A0A140L7W5</accession>
<dbReference type="InterPro" id="IPR011703">
    <property type="entry name" value="ATPase_AAA-3"/>
</dbReference>
<gene>
    <name evidence="5" type="primary">ravA_1</name>
    <name evidence="5" type="ORF">AN618_15330</name>
</gene>
<dbReference type="EMBL" id="LOED01000018">
    <property type="protein sequence ID" value="KXG76640.1"/>
    <property type="molecule type" value="Genomic_DNA"/>
</dbReference>
<dbReference type="Pfam" id="PF17863">
    <property type="entry name" value="AAA_lid_2"/>
    <property type="match status" value="1"/>
</dbReference>
<dbReference type="Proteomes" id="UP000070427">
    <property type="component" value="Unassembled WGS sequence"/>
</dbReference>
<dbReference type="GO" id="GO:0016887">
    <property type="term" value="F:ATP hydrolysis activity"/>
    <property type="evidence" value="ECO:0007669"/>
    <property type="project" value="InterPro"/>
</dbReference>
<dbReference type="InterPro" id="IPR041628">
    <property type="entry name" value="ChlI/MoxR_AAA_lid"/>
</dbReference>
<keyword evidence="6" id="KW-1185">Reference proteome</keyword>
<dbReference type="CDD" id="cd00009">
    <property type="entry name" value="AAA"/>
    <property type="match status" value="1"/>
</dbReference>
<reference evidence="5 6" key="1">
    <citation type="submission" date="2015-12" db="EMBL/GenBank/DDBJ databases">
        <title>Draft genome sequnece of Fervidicola ferrireducens strain Y170.</title>
        <authorList>
            <person name="Patel B.K."/>
        </authorList>
    </citation>
    <scope>NUCLEOTIDE SEQUENCE [LARGE SCALE GENOMIC DNA]</scope>
    <source>
        <strain evidence="5 6">Y170</strain>
    </source>
</reference>
<dbReference type="PIRSF" id="PIRSF002849">
    <property type="entry name" value="AAA_ATPase_chaperone_MoxR_prd"/>
    <property type="match status" value="1"/>
</dbReference>
<evidence type="ECO:0000256" key="2">
    <source>
        <dbReference type="ARBA" id="ARBA00022840"/>
    </source>
</evidence>
<dbReference type="EC" id="3.6.3.-" evidence="5"/>
<dbReference type="InParanoid" id="A0A140L7W5"/>
<keyword evidence="2" id="KW-0067">ATP-binding</keyword>
<organism evidence="5 6">
    <name type="scientific">Fervidicola ferrireducens</name>
    <dbReference type="NCBI Taxonomy" id="520764"/>
    <lineage>
        <taxon>Bacteria</taxon>
        <taxon>Bacillati</taxon>
        <taxon>Bacillota</taxon>
        <taxon>Clostridia</taxon>
        <taxon>Thermosediminibacterales</taxon>
        <taxon>Thermosediminibacteraceae</taxon>
        <taxon>Fervidicola</taxon>
    </lineage>
</organism>
<dbReference type="InterPro" id="IPR050764">
    <property type="entry name" value="CbbQ/NirQ/NorQ/GpvN"/>
</dbReference>
<feature type="domain" description="AAA+ ATPase" evidence="4">
    <location>
        <begin position="40"/>
        <end position="181"/>
    </location>
</feature>
<dbReference type="SMART" id="SM00382">
    <property type="entry name" value="AAA"/>
    <property type="match status" value="1"/>
</dbReference>
<dbReference type="FunCoup" id="A0A140L7W5">
    <property type="interactions" value="340"/>
</dbReference>
<dbReference type="PATRIC" id="fig|520764.3.peg.1646"/>
<dbReference type="PANTHER" id="PTHR42759">
    <property type="entry name" value="MOXR FAMILY PROTEIN"/>
    <property type="match status" value="1"/>
</dbReference>
<dbReference type="GO" id="GO:0005524">
    <property type="term" value="F:ATP binding"/>
    <property type="evidence" value="ECO:0007669"/>
    <property type="project" value="UniProtKB-KW"/>
</dbReference>
<dbReference type="InterPro" id="IPR003593">
    <property type="entry name" value="AAA+_ATPase"/>
</dbReference>
<comment type="similarity">
    <text evidence="3">Belongs to the MoxR family.</text>
</comment>
<dbReference type="AlphaFoldDB" id="A0A140L7W5"/>